<protein>
    <submittedName>
        <fullName evidence="2">Phosphoglycerol transferase MdoB-like AlkP superfamily enzyme</fullName>
    </submittedName>
</protein>
<feature type="transmembrane region" description="Helical" evidence="1">
    <location>
        <begin position="89"/>
        <end position="110"/>
    </location>
</feature>
<feature type="transmembrane region" description="Helical" evidence="1">
    <location>
        <begin position="140"/>
        <end position="160"/>
    </location>
</feature>
<dbReference type="AlphaFoldDB" id="A0AAP5H429"/>
<organism evidence="2 3">
    <name type="scientific">Paenibacillus amylolyticus</name>
    <dbReference type="NCBI Taxonomy" id="1451"/>
    <lineage>
        <taxon>Bacteria</taxon>
        <taxon>Bacillati</taxon>
        <taxon>Bacillota</taxon>
        <taxon>Bacilli</taxon>
        <taxon>Bacillales</taxon>
        <taxon>Paenibacillaceae</taxon>
        <taxon>Paenibacillus</taxon>
    </lineage>
</organism>
<evidence type="ECO:0000313" key="2">
    <source>
        <dbReference type="EMBL" id="MDR6723659.1"/>
    </source>
</evidence>
<keyword evidence="1" id="KW-1133">Transmembrane helix</keyword>
<dbReference type="GO" id="GO:0016740">
    <property type="term" value="F:transferase activity"/>
    <property type="evidence" value="ECO:0007669"/>
    <property type="project" value="UniProtKB-KW"/>
</dbReference>
<feature type="transmembrane region" description="Helical" evidence="1">
    <location>
        <begin position="172"/>
        <end position="192"/>
    </location>
</feature>
<keyword evidence="1" id="KW-0472">Membrane</keyword>
<evidence type="ECO:0000256" key="1">
    <source>
        <dbReference type="SAM" id="Phobius"/>
    </source>
</evidence>
<feature type="transmembrane region" description="Helical" evidence="1">
    <location>
        <begin position="116"/>
        <end position="133"/>
    </location>
</feature>
<feature type="transmembrane region" description="Helical" evidence="1">
    <location>
        <begin position="199"/>
        <end position="223"/>
    </location>
</feature>
<evidence type="ECO:0000313" key="3">
    <source>
        <dbReference type="Proteomes" id="UP001254832"/>
    </source>
</evidence>
<name>A0AAP5H429_PAEAM</name>
<accession>A0AAP5H429</accession>
<reference evidence="2" key="1">
    <citation type="submission" date="2023-07" db="EMBL/GenBank/DDBJ databases">
        <title>Sorghum-associated microbial communities from plants grown in Nebraska, USA.</title>
        <authorList>
            <person name="Schachtman D."/>
        </authorList>
    </citation>
    <scope>NUCLEOTIDE SEQUENCE</scope>
    <source>
        <strain evidence="2">BE80</strain>
    </source>
</reference>
<keyword evidence="1" id="KW-0812">Transmembrane</keyword>
<gene>
    <name evidence="2" type="ORF">J2W91_002121</name>
</gene>
<keyword evidence="2" id="KW-0808">Transferase</keyword>
<proteinExistence type="predicted"/>
<sequence length="230" mass="25822">MEEGGEVLINSLLNPIRSVQPATTKKKVVSILYTILLGVIMGLAAKLVDAPGINPIFDDIGGRLGIWVFVATLLSVFSYSPRVAAVKVFAFFGSMLTVYYIYTVWIIHFFPAREMLFWGICMVISPLCAYLMWYARGHGLFSTIIASFPITVILSEGYQLRYAYLPIHTHYYLIPFLMGIYLIMIAVLLLLIPKDKKKGILILTLTIILSSIFIYFNVLGRIFGGMNGFL</sequence>
<feature type="transmembrane region" description="Helical" evidence="1">
    <location>
        <begin position="60"/>
        <end position="77"/>
    </location>
</feature>
<comment type="caution">
    <text evidence="2">The sequence shown here is derived from an EMBL/GenBank/DDBJ whole genome shotgun (WGS) entry which is preliminary data.</text>
</comment>
<dbReference type="Proteomes" id="UP001254832">
    <property type="component" value="Unassembled WGS sequence"/>
</dbReference>
<dbReference type="EMBL" id="JAVDTR010000005">
    <property type="protein sequence ID" value="MDR6723659.1"/>
    <property type="molecule type" value="Genomic_DNA"/>
</dbReference>
<feature type="transmembrane region" description="Helical" evidence="1">
    <location>
        <begin position="28"/>
        <end position="48"/>
    </location>
</feature>